<dbReference type="AlphaFoldDB" id="A0AAD5YPS9"/>
<gene>
    <name evidence="1" type="ORF">NP233_g6687</name>
</gene>
<dbReference type="Proteomes" id="UP001213000">
    <property type="component" value="Unassembled WGS sequence"/>
</dbReference>
<reference evidence="1" key="1">
    <citation type="submission" date="2022-07" db="EMBL/GenBank/DDBJ databases">
        <title>Genome Sequence of Leucocoprinus birnbaumii.</title>
        <authorList>
            <person name="Buettner E."/>
        </authorList>
    </citation>
    <scope>NUCLEOTIDE SEQUENCE</scope>
    <source>
        <strain evidence="1">VT141</strain>
    </source>
</reference>
<dbReference type="EMBL" id="JANIEX010000449">
    <property type="protein sequence ID" value="KAJ3566933.1"/>
    <property type="molecule type" value="Genomic_DNA"/>
</dbReference>
<protein>
    <submittedName>
        <fullName evidence="1">Uncharacterized protein</fullName>
    </submittedName>
</protein>
<name>A0AAD5YPS9_9AGAR</name>
<accession>A0AAD5YPS9</accession>
<comment type="caution">
    <text evidence="1">The sequence shown here is derived from an EMBL/GenBank/DDBJ whole genome shotgun (WGS) entry which is preliminary data.</text>
</comment>
<evidence type="ECO:0000313" key="2">
    <source>
        <dbReference type="Proteomes" id="UP001213000"/>
    </source>
</evidence>
<sequence>MTISNIYLFPASSNLVSLTYSVPPTSSDIDIAESTAESLEYHSITSSREISNAIPPLNKLRDLKGIQRPRIPKGRAYHLDKQLLPEPPSMWLFRAQYPRHCCTARVLTLNDHAYSRACKIYLFTSRKGVTDSTFTVLTCALHYSYTTLVL</sequence>
<evidence type="ECO:0000313" key="1">
    <source>
        <dbReference type="EMBL" id="KAJ3566933.1"/>
    </source>
</evidence>
<keyword evidence="2" id="KW-1185">Reference proteome</keyword>
<organism evidence="1 2">
    <name type="scientific">Leucocoprinus birnbaumii</name>
    <dbReference type="NCBI Taxonomy" id="56174"/>
    <lineage>
        <taxon>Eukaryota</taxon>
        <taxon>Fungi</taxon>
        <taxon>Dikarya</taxon>
        <taxon>Basidiomycota</taxon>
        <taxon>Agaricomycotina</taxon>
        <taxon>Agaricomycetes</taxon>
        <taxon>Agaricomycetidae</taxon>
        <taxon>Agaricales</taxon>
        <taxon>Agaricineae</taxon>
        <taxon>Agaricaceae</taxon>
        <taxon>Leucocoprinus</taxon>
    </lineage>
</organism>
<proteinExistence type="predicted"/>